<dbReference type="Pfam" id="PF13086">
    <property type="entry name" value="AAA_11"/>
    <property type="match status" value="2"/>
</dbReference>
<evidence type="ECO:0000313" key="4">
    <source>
        <dbReference type="EMBL" id="ABI44675.1"/>
    </source>
</evidence>
<evidence type="ECO:0000259" key="3">
    <source>
        <dbReference type="Pfam" id="PF18741"/>
    </source>
</evidence>
<dbReference type="PANTHER" id="PTHR10887">
    <property type="entry name" value="DNA2/NAM7 HELICASE FAMILY"/>
    <property type="match status" value="1"/>
</dbReference>
<organism evidence="4">
    <name type="scientific">Shewanella sp. (strain MR-7)</name>
    <dbReference type="NCBI Taxonomy" id="60481"/>
    <lineage>
        <taxon>Bacteria</taxon>
        <taxon>Pseudomonadati</taxon>
        <taxon>Pseudomonadota</taxon>
        <taxon>Gammaproteobacteria</taxon>
        <taxon>Alteromonadales</taxon>
        <taxon>Shewanellaceae</taxon>
        <taxon>Shewanella</taxon>
    </lineage>
</organism>
<evidence type="ECO:0000259" key="2">
    <source>
        <dbReference type="Pfam" id="PF13087"/>
    </source>
</evidence>
<dbReference type="NCBIfam" id="NF042953">
    <property type="entry name" value="Hhe_antiphage"/>
    <property type="match status" value="1"/>
</dbReference>
<dbReference type="InterPro" id="IPR047187">
    <property type="entry name" value="SF1_C_Upf1"/>
</dbReference>
<dbReference type="FunFam" id="3.40.960.10:FF:000002">
    <property type="entry name" value="DNA helicase related protein"/>
    <property type="match status" value="1"/>
</dbReference>
<dbReference type="InterPro" id="IPR025103">
    <property type="entry name" value="DUF4011"/>
</dbReference>
<dbReference type="Pfam" id="PF13195">
    <property type="entry name" value="DUF4011"/>
    <property type="match status" value="1"/>
</dbReference>
<protein>
    <recommendedName>
        <fullName evidence="5">DUF4011 domain-containing protein</fullName>
    </recommendedName>
</protein>
<reference evidence="4" key="1">
    <citation type="submission" date="2006-08" db="EMBL/GenBank/DDBJ databases">
        <title>Complete sequence of Chromosome1 of Shewanella sp. MR-7.</title>
        <authorList>
            <consortium name="US DOE Joint Genome Institute"/>
            <person name="Copeland A."/>
            <person name="Lucas S."/>
            <person name="Lapidus A."/>
            <person name="Barry K."/>
            <person name="Detter J.C."/>
            <person name="Glavina del Rio T."/>
            <person name="Hammon N."/>
            <person name="Israni S."/>
            <person name="Dalin E."/>
            <person name="Tice H."/>
            <person name="Pitluck S."/>
            <person name="Kiss H."/>
            <person name="Brettin T."/>
            <person name="Bruce D."/>
            <person name="Han C."/>
            <person name="Tapia R."/>
            <person name="Gilna P."/>
            <person name="Schmutz J."/>
            <person name="Larimer F."/>
            <person name="Land M."/>
            <person name="Hauser L."/>
            <person name="Kyrpides N."/>
            <person name="Mikhailova N."/>
            <person name="Nealson K."/>
            <person name="Konstantinidis K."/>
            <person name="Klappenbach J."/>
            <person name="Tiedje J."/>
            <person name="Richardson P."/>
        </authorList>
    </citation>
    <scope>NUCLEOTIDE SEQUENCE</scope>
    <source>
        <strain evidence="4">MR-7</strain>
    </source>
</reference>
<feature type="domain" description="DNA2/NAM7 helicase helicase" evidence="1">
    <location>
        <begin position="1376"/>
        <end position="1416"/>
    </location>
</feature>
<proteinExistence type="predicted"/>
<evidence type="ECO:0000259" key="1">
    <source>
        <dbReference type="Pfam" id="PF13086"/>
    </source>
</evidence>
<feature type="domain" description="DNA2/NAM7 helicase-like C-terminal" evidence="2">
    <location>
        <begin position="1452"/>
        <end position="1633"/>
    </location>
</feature>
<accession>Q0HQD0</accession>
<dbReference type="SUPFAM" id="SSF52980">
    <property type="entry name" value="Restriction endonuclease-like"/>
    <property type="match status" value="1"/>
</dbReference>
<dbReference type="Pfam" id="PF13087">
    <property type="entry name" value="AAA_12"/>
    <property type="match status" value="1"/>
</dbReference>
<dbReference type="EMBL" id="CP000444">
    <property type="protein sequence ID" value="ABI44675.1"/>
    <property type="molecule type" value="Genomic_DNA"/>
</dbReference>
<dbReference type="Gene3D" id="3.40.50.300">
    <property type="entry name" value="P-loop containing nucleotide triphosphate hydrolases"/>
    <property type="match status" value="3"/>
</dbReference>
<dbReference type="GO" id="GO:0004386">
    <property type="term" value="F:helicase activity"/>
    <property type="evidence" value="ECO:0007669"/>
    <property type="project" value="InterPro"/>
</dbReference>
<evidence type="ECO:0008006" key="5">
    <source>
        <dbReference type="Google" id="ProtNLM"/>
    </source>
</evidence>
<dbReference type="InterPro" id="IPR049468">
    <property type="entry name" value="Restrct_endonuc-II-like_dom"/>
</dbReference>
<name>Q0HQD0_SHESR</name>
<dbReference type="InterPro" id="IPR041679">
    <property type="entry name" value="DNA2/NAM7-like_C"/>
</dbReference>
<dbReference type="InterPro" id="IPR041677">
    <property type="entry name" value="DNA2/NAM7_AAA_11"/>
</dbReference>
<feature type="domain" description="Restriction endonuclease type II-like" evidence="3">
    <location>
        <begin position="1679"/>
        <end position="1776"/>
    </location>
</feature>
<dbReference type="KEGG" id="shm:Shewmr7_3695"/>
<feature type="domain" description="DNA2/NAM7 helicase helicase" evidence="1">
    <location>
        <begin position="421"/>
        <end position="612"/>
    </location>
</feature>
<dbReference type="HOGENOM" id="CLU_000788_3_2_6"/>
<dbReference type="InterPro" id="IPR045055">
    <property type="entry name" value="DNA2/NAM7-like"/>
</dbReference>
<dbReference type="InterPro" id="IPR027417">
    <property type="entry name" value="P-loop_NTPase"/>
</dbReference>
<sequence length="1904" mass="214247">MVIAKNTSDLKADLFISSSLEMMRKKLLDLSARNRLLNFPITNKTSALRIVDELPDQLSNALCSDFTMEFGPVDEPTREQLIEHGYIQVGKDKKDVQLKPFPTAIEWAKVLGINTSYTLPGGNLGDESPAVNKQLLEKASEFITEYALAHNDKLTGIRSHYAEYGVDLALLTAACHQAGYKDLGDFERQIKLGNEVKISQVHSKHTDNKIQVLLFPGELEARLRTIYNKAQTALEESGANILYLALGFLEWYEADISEKARLAPLFSIPVRLERGKLDPKDGLYKYQLVYTGEDILPNLSLKAKLQTDFALALPDFQDDQTPDDYFSAIIKLIKKNKPNWSLQRFGCLGLLNFGKMMMYLDLDPERWPQGDSNITSHDVIRRFFVSQKGEAVPAGGYSFGEHDIDAYADIHNKVPLIDDADSSQHSALIDAIQGRDLVIEGPPGSGKSQTITNLIAAALMNGKKVLFVAEKMAALEVVKNRLDRAGLGEFCLELHSHKTHKRKVLDDIQARVTLNATMPSQMEINAQILRYEELKQQLNEYAALINKEWEQTGKSIHQILSAATRYRSKLEMDATSLHVKDVSGQSLNKVKQLRLQDQVATFQQIYREIREQLGHEVEIHQHPWSGVRNTKIQIFDSDRIVECLAQWQQSLEIFAQEYQLFISDWNIDADGMDSLKQINTVLQDLNSLKPLAGGEVFEALCSFEAEDAIESVRSYLSVFEDLQKHYQQLSEKIHPDKLNSIEHIQPQDMPKTGLDTFVIPNGITIRDLVKWYESLNKASLTLGMLTNELSDFKQALPSAISNAMDDSRNGLQFTAQLLQVIAGLPTELISLRDSVFDDDVVDTTLKTLSKQCAVLRPLKESLSKTFLLEQLPTAEELSQAVLVLQQGGILSWFNSNWRQARTLLKSVINPAIKFAKAKNQFDELVTYRSELKQFDACDHARSLGNTFRGIETDYEQLTALRHWYIRVRETYGVGFGPKVAIGTSVLGLDSTLIKGVHQLEKQKLSSVLLETISMIDSLLQRLPKKSVNLNQQQQLVWVGEGSLLDSLSLEVRQALEQLQSWYLSDDTLLSEAGKLVNAIKQMQQWHQELADKRPLLEPFADKTMPLSFGVHKDNSSSIGVISSTLDLAEHVLKQVSSTSFAACVRQLENAQNYEELLGEGARLKELRNNQADKLSVFESETELDVEMWFRPVDDSLQGLIIRNQRAISQPRWLNGWVNFTRNRMQMHELGLERIWEAVFSGALDIEQADLALDLALNDQLSREIINQHPDLARVSGTQRNAIQTKFKIYDKKLFKLQRERIAAKIASRSVPEGNSGGRKSEYTDFALIRNELGKKTKHIPIRQLVNRAGEALLALKPCFMMGPMSAAHYLAPGRLEFDLVVMDEASQVKPEDALGVIARGKQIVVVGDPKQLPPTSFFDRSIESDDDEEVAALGDTDSILDASLPLFPMRRLRWHYRSQHEKLIAYSNRHFYNSDLVIFPSPNADSPDYGIKFSYVAGGRFTNQHNIEEANVVARAVVKHAQIRPEESIGIVAMSSKQRDQIERALDELCRSDASAEAAISKLRVHDEPLFIKNLENVQGDERDVIYISFTYGPAEVGGKVYQRFGPINSDVGWRRLNVLFTRSKKRMHVFSSMRAEDVLTSETSKRGVIALKGFLQFAEKGMLDSISTSTGKGPDSDFEIAVIEALTKEGFECEPQVGVAGFFIDIAVKDPGSPGRYLMGIECDGAAYHSAKSARDRDRLRQEVLERLGWKINRIWSTDWFGNPEEVLAPIIRELHELKSAIKVTVPNLDVDEAEETVVQPAVASVVLNQPAAELSLKEKLRHFAQHVIELGSPHTEDDCRLLRPAMIEALLEHQPLSRSEFVERIPQYLRQSTDSSEAQRYLDHVLALIDGSDSVPSTITVQ</sequence>
<gene>
    <name evidence="4" type="ordered locus">Shewmr7_3695</name>
</gene>
<dbReference type="InterPro" id="IPR011335">
    <property type="entry name" value="Restrct_endonuc-II-like"/>
</dbReference>
<dbReference type="SUPFAM" id="SSF52540">
    <property type="entry name" value="P-loop containing nucleoside triphosphate hydrolases"/>
    <property type="match status" value="1"/>
</dbReference>
<dbReference type="PANTHER" id="PTHR10887:SF495">
    <property type="entry name" value="HELICASE SENATAXIN ISOFORM X1-RELATED"/>
    <property type="match status" value="1"/>
</dbReference>
<dbReference type="Gene3D" id="3.40.960.10">
    <property type="entry name" value="VSR Endonuclease"/>
    <property type="match status" value="1"/>
</dbReference>
<dbReference type="Pfam" id="PF18741">
    <property type="entry name" value="MTES_1575"/>
    <property type="match status" value="1"/>
</dbReference>
<dbReference type="CDD" id="cd18808">
    <property type="entry name" value="SF1_C_Upf1"/>
    <property type="match status" value="1"/>
</dbReference>